<dbReference type="InterPro" id="IPR019798">
    <property type="entry name" value="Ser_HO-MeTrfase_PLP_BS"/>
</dbReference>
<evidence type="ECO:0000256" key="9">
    <source>
        <dbReference type="ARBA" id="ARBA00051216"/>
    </source>
</evidence>
<dbReference type="SUPFAM" id="SSF53383">
    <property type="entry name" value="PLP-dependent transferases"/>
    <property type="match status" value="1"/>
</dbReference>
<gene>
    <name evidence="11" type="primary">glyA</name>
    <name evidence="14" type="ORF">C8N38_10758</name>
</gene>
<dbReference type="GO" id="GO:0004372">
    <property type="term" value="F:glycine hydroxymethyltransferase activity"/>
    <property type="evidence" value="ECO:0007669"/>
    <property type="project" value="UniProtKB-UniRule"/>
</dbReference>
<keyword evidence="5 11" id="KW-0963">Cytoplasm</keyword>
<keyword evidence="14" id="KW-0489">Methyltransferase</keyword>
<feature type="binding site" evidence="11">
    <location>
        <begin position="132"/>
        <end position="134"/>
    </location>
    <ligand>
        <name>(6S)-5,6,7,8-tetrahydrofolate</name>
        <dbReference type="ChEBI" id="CHEBI:57453"/>
    </ligand>
</feature>
<comment type="subcellular location">
    <subcellularLocation>
        <location evidence="2 11">Cytoplasm</location>
    </subcellularLocation>
</comment>
<comment type="caution">
    <text evidence="11">Lacks conserved residue(s) required for the propagation of feature annotation.</text>
</comment>
<dbReference type="UniPathway" id="UPA00288">
    <property type="reaction ID" value="UER01023"/>
</dbReference>
<comment type="cofactor">
    <cofactor evidence="1 11 12">
        <name>pyridoxal 5'-phosphate</name>
        <dbReference type="ChEBI" id="CHEBI:597326"/>
    </cofactor>
</comment>
<dbReference type="AlphaFoldDB" id="A0A8E3AQC6"/>
<sequence length="431" mass="46015">MNAHHQDSGFFQDDLATRDPEIAKAIGLELGRQRDEIELIASENIVSRAVMEAQGSVMTNKYAEGYPGKRYYGGCQFVDIAENLAIERACKLFDVAFANVQPNSGSQANQGVFTALLKPGDTILGMSLDAGGHLTHGAAPNQSGKWFNAVQYGVRESDLEIDYDQIAALANEHKPKLIIAGGSAIPRIIDFKRFREIADSVGAWLMVDMAHFAGLVAAGLYPSPFPHAHVATTTTHKTLRGPRGGMILTNDEALAKKFNSAIFPGIQGGPLMHVIAGKAVAFGEALRPDFKTYQEQVIKNAKALGAALVEGGLNLVTNGTDSHVLLVDLRPKGVKGNATEKALGRAHITCNKNGIPFDTEKPTITSGIRLGSPAGTTRGFGEEEFAQIGRWITEVVDGLAANGEEGNAEVEARVKAEVAALCARFPIYPAL</sequence>
<feature type="site" description="Plays an important role in substrate specificity" evidence="11">
    <location>
        <position position="236"/>
    </location>
</feature>
<comment type="function">
    <text evidence="10">Catalyzes the reversible interconversion of alpha-methyl-L-serine to D-alanine with tetrahydrofolate (THF) serving as the one-carbon carrier. Cannot use alpha-methyl-D-serine, L-serine, D-serine or L-alanine.</text>
</comment>
<dbReference type="CDD" id="cd00378">
    <property type="entry name" value="SHMT"/>
    <property type="match status" value="1"/>
</dbReference>
<feature type="domain" description="Serine hydroxymethyltransferase-like" evidence="13">
    <location>
        <begin position="16"/>
        <end position="392"/>
    </location>
</feature>
<dbReference type="InterPro" id="IPR049943">
    <property type="entry name" value="Ser_HO-MeTrfase-like"/>
</dbReference>
<dbReference type="Proteomes" id="UP000244037">
    <property type="component" value="Unassembled WGS sequence"/>
</dbReference>
<comment type="function">
    <text evidence="11">Catalyzes the reversible interconversion of serine and glycine with tetrahydrofolate (THF) serving as the one-carbon carrier. This reaction serves as the major source of one-carbon groups required for the biosynthesis of purines, thymidylate, methionine, and other important biomolecules. Also exhibits THF-independent aldolase activity toward beta-hydroxyamino acids, producing glycine and aldehydes, via a retro-aldol mechanism.</text>
</comment>
<proteinExistence type="inferred from homology"/>
<evidence type="ECO:0000256" key="8">
    <source>
        <dbReference type="ARBA" id="ARBA00022898"/>
    </source>
</evidence>
<dbReference type="EMBL" id="QAYC01000007">
    <property type="protein sequence ID" value="PTW49536.1"/>
    <property type="molecule type" value="Genomic_DNA"/>
</dbReference>
<dbReference type="FunFam" id="3.40.640.10:FF:000001">
    <property type="entry name" value="Serine hydroxymethyltransferase"/>
    <property type="match status" value="1"/>
</dbReference>
<evidence type="ECO:0000256" key="7">
    <source>
        <dbReference type="ARBA" id="ARBA00022679"/>
    </source>
</evidence>
<comment type="pathway">
    <text evidence="11">One-carbon metabolism; tetrahydrofolate interconversion.</text>
</comment>
<dbReference type="PANTHER" id="PTHR11680">
    <property type="entry name" value="SERINE HYDROXYMETHYLTRANSFERASE"/>
    <property type="match status" value="1"/>
</dbReference>
<evidence type="ECO:0000256" key="1">
    <source>
        <dbReference type="ARBA" id="ARBA00001933"/>
    </source>
</evidence>
<keyword evidence="6 11" id="KW-0554">One-carbon metabolism</keyword>
<evidence type="ECO:0000256" key="11">
    <source>
        <dbReference type="HAMAP-Rule" id="MF_00051"/>
    </source>
</evidence>
<dbReference type="GO" id="GO:0032259">
    <property type="term" value="P:methylation"/>
    <property type="evidence" value="ECO:0007669"/>
    <property type="project" value="UniProtKB-KW"/>
</dbReference>
<dbReference type="GO" id="GO:0019264">
    <property type="term" value="P:glycine biosynthetic process from serine"/>
    <property type="evidence" value="ECO:0007669"/>
    <property type="project" value="UniProtKB-UniRule"/>
</dbReference>
<comment type="catalytic activity">
    <reaction evidence="11">
        <text>(6R)-5,10-methylene-5,6,7,8-tetrahydrofolate + glycine + H2O = (6S)-5,6,7,8-tetrahydrofolate + L-serine</text>
        <dbReference type="Rhea" id="RHEA:15481"/>
        <dbReference type="ChEBI" id="CHEBI:15377"/>
        <dbReference type="ChEBI" id="CHEBI:15636"/>
        <dbReference type="ChEBI" id="CHEBI:33384"/>
        <dbReference type="ChEBI" id="CHEBI:57305"/>
        <dbReference type="ChEBI" id="CHEBI:57453"/>
        <dbReference type="EC" id="2.1.2.1"/>
    </reaction>
</comment>
<evidence type="ECO:0000256" key="10">
    <source>
        <dbReference type="ARBA" id="ARBA00057572"/>
    </source>
</evidence>
<dbReference type="OrthoDB" id="9803846at2"/>
<comment type="catalytic activity">
    <reaction evidence="9">
        <text>(6R)-5,10-methylene-5,6,7,8-tetrahydrofolate + D-alanine + H2O = 2-methylserine + (6S)-5,6,7,8-tetrahydrofolate</text>
        <dbReference type="Rhea" id="RHEA:10064"/>
        <dbReference type="ChEBI" id="CHEBI:15377"/>
        <dbReference type="ChEBI" id="CHEBI:15636"/>
        <dbReference type="ChEBI" id="CHEBI:57416"/>
        <dbReference type="ChEBI" id="CHEBI:57453"/>
        <dbReference type="ChEBI" id="CHEBI:58275"/>
        <dbReference type="EC" id="2.1.2.7"/>
    </reaction>
</comment>
<dbReference type="Gene3D" id="3.90.1150.10">
    <property type="entry name" value="Aspartate Aminotransferase, domain 1"/>
    <property type="match status" value="1"/>
</dbReference>
<dbReference type="RefSeq" id="WP_108027181.1">
    <property type="nucleotide sequence ID" value="NZ_QAYC01000007.1"/>
</dbReference>
<reference evidence="14 15" key="1">
    <citation type="submission" date="2018-04" db="EMBL/GenBank/DDBJ databases">
        <title>Genomic Encyclopedia of Archaeal and Bacterial Type Strains, Phase II (KMG-II): from individual species to whole genera.</title>
        <authorList>
            <person name="Goeker M."/>
        </authorList>
    </citation>
    <scope>NUCLEOTIDE SEQUENCE [LARGE SCALE GENOMIC DNA]</scope>
    <source>
        <strain evidence="14 15">DSM 19783</strain>
    </source>
</reference>
<dbReference type="PROSITE" id="PS00096">
    <property type="entry name" value="SHMT"/>
    <property type="match status" value="1"/>
</dbReference>
<dbReference type="EC" id="2.1.2.1" evidence="11"/>
<evidence type="ECO:0000256" key="3">
    <source>
        <dbReference type="ARBA" id="ARBA00006376"/>
    </source>
</evidence>
<dbReference type="Gene3D" id="3.40.640.10">
    <property type="entry name" value="Type I PLP-dependent aspartate aminotransferase-like (Major domain)"/>
    <property type="match status" value="1"/>
</dbReference>
<keyword evidence="8 11" id="KW-0663">Pyridoxal phosphate</keyword>
<protein>
    <recommendedName>
        <fullName evidence="11">Serine hydroxymethyltransferase</fullName>
        <shortName evidence="11">SHMT</shortName>
        <shortName evidence="11">Serine methylase</shortName>
        <ecNumber evidence="11">2.1.2.1</ecNumber>
    </recommendedName>
</protein>
<comment type="pathway">
    <text evidence="11">Amino-acid biosynthesis; glycine biosynthesis; glycine from L-serine: step 1/1.</text>
</comment>
<comment type="subunit">
    <text evidence="4 11">Homodimer.</text>
</comment>
<dbReference type="GO" id="GO:0030170">
    <property type="term" value="F:pyridoxal phosphate binding"/>
    <property type="evidence" value="ECO:0007669"/>
    <property type="project" value="UniProtKB-UniRule"/>
</dbReference>
<feature type="binding site" evidence="11">
    <location>
        <position position="252"/>
    </location>
    <ligand>
        <name>(6S)-5,6,7,8-tetrahydrofolate</name>
        <dbReference type="ChEBI" id="CHEBI:57453"/>
    </ligand>
</feature>
<evidence type="ECO:0000313" key="15">
    <source>
        <dbReference type="Proteomes" id="UP000244037"/>
    </source>
</evidence>
<name>A0A8E3AQC6_9RHOB</name>
<dbReference type="UniPathway" id="UPA00193"/>
<dbReference type="Pfam" id="PF00464">
    <property type="entry name" value="SHMT"/>
    <property type="match status" value="1"/>
</dbReference>
<feature type="modified residue" description="N6-(pyridoxal phosphate)lysine" evidence="11 12">
    <location>
        <position position="237"/>
    </location>
</feature>
<keyword evidence="11" id="KW-0028">Amino-acid biosynthesis</keyword>
<dbReference type="PANTHER" id="PTHR11680:SF35">
    <property type="entry name" value="SERINE HYDROXYMETHYLTRANSFERASE 1"/>
    <property type="match status" value="1"/>
</dbReference>
<dbReference type="InterPro" id="IPR001085">
    <property type="entry name" value="Ser_HO-MeTrfase"/>
</dbReference>
<dbReference type="InterPro" id="IPR015422">
    <property type="entry name" value="PyrdxlP-dep_Trfase_small"/>
</dbReference>
<evidence type="ECO:0000259" key="13">
    <source>
        <dbReference type="Pfam" id="PF00464"/>
    </source>
</evidence>
<evidence type="ECO:0000256" key="5">
    <source>
        <dbReference type="ARBA" id="ARBA00022490"/>
    </source>
</evidence>
<evidence type="ECO:0000256" key="6">
    <source>
        <dbReference type="ARBA" id="ARBA00022563"/>
    </source>
</evidence>
<dbReference type="GO" id="GO:0005829">
    <property type="term" value="C:cytosol"/>
    <property type="evidence" value="ECO:0007669"/>
    <property type="project" value="TreeGrafter"/>
</dbReference>
<evidence type="ECO:0000256" key="2">
    <source>
        <dbReference type="ARBA" id="ARBA00004496"/>
    </source>
</evidence>
<accession>A0A8E3AQC6</accession>
<comment type="caution">
    <text evidence="14">The sequence shown here is derived from an EMBL/GenBank/DDBJ whole genome shotgun (WGS) entry which is preliminary data.</text>
</comment>
<dbReference type="InterPro" id="IPR015421">
    <property type="entry name" value="PyrdxlP-dep_Trfase_major"/>
</dbReference>
<dbReference type="InterPro" id="IPR039429">
    <property type="entry name" value="SHMT-like_dom"/>
</dbReference>
<feature type="binding site" evidence="11">
    <location>
        <position position="128"/>
    </location>
    <ligand>
        <name>(6S)-5,6,7,8-tetrahydrofolate</name>
        <dbReference type="ChEBI" id="CHEBI:57453"/>
    </ligand>
</feature>
<evidence type="ECO:0000256" key="12">
    <source>
        <dbReference type="PIRSR" id="PIRSR000412-50"/>
    </source>
</evidence>
<keyword evidence="15" id="KW-1185">Reference proteome</keyword>
<dbReference type="GO" id="GO:0050413">
    <property type="term" value="F:D-alanine 2-hydroxymethyltransferase activity"/>
    <property type="evidence" value="ECO:0007669"/>
    <property type="project" value="UniProtKB-EC"/>
</dbReference>
<dbReference type="GO" id="GO:0035999">
    <property type="term" value="P:tetrahydrofolate interconversion"/>
    <property type="evidence" value="ECO:0007669"/>
    <property type="project" value="UniProtKB-UniRule"/>
</dbReference>
<evidence type="ECO:0000256" key="4">
    <source>
        <dbReference type="ARBA" id="ARBA00011738"/>
    </source>
</evidence>
<organism evidence="14 15">
    <name type="scientific">Rhodovulum kholense</name>
    <dbReference type="NCBI Taxonomy" id="453584"/>
    <lineage>
        <taxon>Bacteria</taxon>
        <taxon>Pseudomonadati</taxon>
        <taxon>Pseudomonadota</taxon>
        <taxon>Alphaproteobacteria</taxon>
        <taxon>Rhodobacterales</taxon>
        <taxon>Paracoccaceae</taxon>
        <taxon>Rhodovulum</taxon>
    </lineage>
</organism>
<comment type="similarity">
    <text evidence="3 11">Belongs to the SHMT family.</text>
</comment>
<keyword evidence="7 11" id="KW-0808">Transferase</keyword>
<dbReference type="NCBIfam" id="NF000586">
    <property type="entry name" value="PRK00011.1"/>
    <property type="match status" value="1"/>
</dbReference>
<dbReference type="GO" id="GO:0008168">
    <property type="term" value="F:methyltransferase activity"/>
    <property type="evidence" value="ECO:0007669"/>
    <property type="project" value="UniProtKB-KW"/>
</dbReference>
<dbReference type="HAMAP" id="MF_00051">
    <property type="entry name" value="SHMT"/>
    <property type="match status" value="1"/>
</dbReference>
<dbReference type="PIRSF" id="PIRSF000412">
    <property type="entry name" value="SHMT"/>
    <property type="match status" value="1"/>
</dbReference>
<evidence type="ECO:0000313" key="14">
    <source>
        <dbReference type="EMBL" id="PTW49536.1"/>
    </source>
</evidence>
<dbReference type="InterPro" id="IPR015424">
    <property type="entry name" value="PyrdxlP-dep_Trfase"/>
</dbReference>